<dbReference type="PANTHER" id="PTHR34789">
    <property type="entry name" value="EXPRESSED PROTEIN"/>
    <property type="match status" value="1"/>
</dbReference>
<evidence type="ECO:0000256" key="1">
    <source>
        <dbReference type="SAM" id="MobiDB-lite"/>
    </source>
</evidence>
<sequence length="202" mass="21519">MKTLTIFFLLALLLVSCSLSTETRPDPKTSTKGKPINQNNKASGNDGGVFGSGSGLGIPGFDYGWGNVGGGYGGGFGGPKGGSSKGGVIKPSVVCKEKGPCYKKKLTCPAKCFTSYSRSGKGYGGGGGGGGCTIDFPERLWFLVYQFEWKAWISARLPKLAKILEVLSICNGVRLFNERHKFLDDFLGMVMASGMPRETFTW</sequence>
<reference evidence="3" key="1">
    <citation type="journal article" date="2020" name="bioRxiv">
        <title>Hybrid origin of Populus tomentosa Carr. identified through genome sequencing and phylogenomic analysis.</title>
        <authorList>
            <person name="An X."/>
            <person name="Gao K."/>
            <person name="Chen Z."/>
            <person name="Li J."/>
            <person name="Yang X."/>
            <person name="Yang X."/>
            <person name="Zhou J."/>
            <person name="Guo T."/>
            <person name="Zhao T."/>
            <person name="Huang S."/>
            <person name="Miao D."/>
            <person name="Khan W.U."/>
            <person name="Rao P."/>
            <person name="Ye M."/>
            <person name="Lei B."/>
            <person name="Liao W."/>
            <person name="Wang J."/>
            <person name="Ji L."/>
            <person name="Li Y."/>
            <person name="Guo B."/>
            <person name="Mustafa N.S."/>
            <person name="Li S."/>
            <person name="Yun Q."/>
            <person name="Keller S.R."/>
            <person name="Mao J."/>
            <person name="Zhang R."/>
            <person name="Strauss S.H."/>
        </authorList>
    </citation>
    <scope>NUCLEOTIDE SEQUENCE</scope>
    <source>
        <strain evidence="3">GM15</strain>
        <tissue evidence="3">Leaf</tissue>
    </source>
</reference>
<feature type="chain" id="PRO_5036465047" description="Glycine-rich protein" evidence="2">
    <location>
        <begin position="21"/>
        <end position="202"/>
    </location>
</feature>
<protein>
    <recommendedName>
        <fullName evidence="5">Glycine-rich protein</fullName>
    </recommendedName>
</protein>
<dbReference type="PROSITE" id="PS51257">
    <property type="entry name" value="PROKAR_LIPOPROTEIN"/>
    <property type="match status" value="1"/>
</dbReference>
<evidence type="ECO:0000313" key="4">
    <source>
        <dbReference type="Proteomes" id="UP000886885"/>
    </source>
</evidence>
<dbReference type="Proteomes" id="UP000886885">
    <property type="component" value="Chromosome 11D"/>
</dbReference>
<gene>
    <name evidence="3" type="ORF">POTOM_040610</name>
</gene>
<feature type="region of interest" description="Disordered" evidence="1">
    <location>
        <begin position="21"/>
        <end position="47"/>
    </location>
</feature>
<dbReference type="PANTHER" id="PTHR34789:SF1">
    <property type="entry name" value="EXPRESSED PROTEIN"/>
    <property type="match status" value="1"/>
</dbReference>
<dbReference type="AlphaFoldDB" id="A0A8X7YSC6"/>
<evidence type="ECO:0000256" key="2">
    <source>
        <dbReference type="SAM" id="SignalP"/>
    </source>
</evidence>
<evidence type="ECO:0000313" key="3">
    <source>
        <dbReference type="EMBL" id="KAG6754812.1"/>
    </source>
</evidence>
<dbReference type="EMBL" id="JAAWWB010000022">
    <property type="protein sequence ID" value="KAG6754812.1"/>
    <property type="molecule type" value="Genomic_DNA"/>
</dbReference>
<dbReference type="OrthoDB" id="1107388at2759"/>
<feature type="signal peptide" evidence="2">
    <location>
        <begin position="1"/>
        <end position="20"/>
    </location>
</feature>
<keyword evidence="4" id="KW-1185">Reference proteome</keyword>
<name>A0A8X7YSC6_POPTO</name>
<feature type="compositionally biased region" description="Polar residues" evidence="1">
    <location>
        <begin position="30"/>
        <end position="42"/>
    </location>
</feature>
<comment type="caution">
    <text evidence="3">The sequence shown here is derived from an EMBL/GenBank/DDBJ whole genome shotgun (WGS) entry which is preliminary data.</text>
</comment>
<keyword evidence="2" id="KW-0732">Signal</keyword>
<proteinExistence type="predicted"/>
<organism evidence="3 4">
    <name type="scientific">Populus tomentosa</name>
    <name type="common">Chinese white poplar</name>
    <dbReference type="NCBI Taxonomy" id="118781"/>
    <lineage>
        <taxon>Eukaryota</taxon>
        <taxon>Viridiplantae</taxon>
        <taxon>Streptophyta</taxon>
        <taxon>Embryophyta</taxon>
        <taxon>Tracheophyta</taxon>
        <taxon>Spermatophyta</taxon>
        <taxon>Magnoliopsida</taxon>
        <taxon>eudicotyledons</taxon>
        <taxon>Gunneridae</taxon>
        <taxon>Pentapetalae</taxon>
        <taxon>rosids</taxon>
        <taxon>fabids</taxon>
        <taxon>Malpighiales</taxon>
        <taxon>Salicaceae</taxon>
        <taxon>Saliceae</taxon>
        <taxon>Populus</taxon>
    </lineage>
</organism>
<accession>A0A8X7YSC6</accession>
<evidence type="ECO:0008006" key="5">
    <source>
        <dbReference type="Google" id="ProtNLM"/>
    </source>
</evidence>